<reference evidence="1" key="1">
    <citation type="submission" date="2014-09" db="EMBL/GenBank/DDBJ databases">
        <authorList>
            <person name="Magalhaes I.L.F."/>
            <person name="Oliveira U."/>
            <person name="Santos F.R."/>
            <person name="Vidigal T.H.D.A."/>
            <person name="Brescovit A.D."/>
            <person name="Santos A.J."/>
        </authorList>
    </citation>
    <scope>NUCLEOTIDE SEQUENCE</scope>
    <source>
        <tissue evidence="1">Shoot tissue taken approximately 20 cm above the soil surface</tissue>
    </source>
</reference>
<sequence length="72" mass="8561">MELWRHSCKVANWYHCSIQPINQAITEVTQFSLSTQQQNRSKWKFHISGFKRKGKPKLPEALVQFDFLQQLV</sequence>
<proteinExistence type="predicted"/>
<evidence type="ECO:0000313" key="1">
    <source>
        <dbReference type="EMBL" id="JAE27428.1"/>
    </source>
</evidence>
<accession>A0A0A9H3I1</accession>
<reference evidence="1" key="2">
    <citation type="journal article" date="2015" name="Data Brief">
        <title>Shoot transcriptome of the giant reed, Arundo donax.</title>
        <authorList>
            <person name="Barrero R.A."/>
            <person name="Guerrero F.D."/>
            <person name="Moolhuijzen P."/>
            <person name="Goolsby J.A."/>
            <person name="Tidwell J."/>
            <person name="Bellgard S.E."/>
            <person name="Bellgard M.I."/>
        </authorList>
    </citation>
    <scope>NUCLEOTIDE SEQUENCE</scope>
    <source>
        <tissue evidence="1">Shoot tissue taken approximately 20 cm above the soil surface</tissue>
    </source>
</reference>
<dbReference type="EMBL" id="GBRH01170468">
    <property type="protein sequence ID" value="JAE27428.1"/>
    <property type="molecule type" value="Transcribed_RNA"/>
</dbReference>
<organism evidence="1">
    <name type="scientific">Arundo donax</name>
    <name type="common">Giant reed</name>
    <name type="synonym">Donax arundinaceus</name>
    <dbReference type="NCBI Taxonomy" id="35708"/>
    <lineage>
        <taxon>Eukaryota</taxon>
        <taxon>Viridiplantae</taxon>
        <taxon>Streptophyta</taxon>
        <taxon>Embryophyta</taxon>
        <taxon>Tracheophyta</taxon>
        <taxon>Spermatophyta</taxon>
        <taxon>Magnoliopsida</taxon>
        <taxon>Liliopsida</taxon>
        <taxon>Poales</taxon>
        <taxon>Poaceae</taxon>
        <taxon>PACMAD clade</taxon>
        <taxon>Arundinoideae</taxon>
        <taxon>Arundineae</taxon>
        <taxon>Arundo</taxon>
    </lineage>
</organism>
<protein>
    <submittedName>
        <fullName evidence="1">Uncharacterized protein</fullName>
    </submittedName>
</protein>
<dbReference type="AlphaFoldDB" id="A0A0A9H3I1"/>
<name>A0A0A9H3I1_ARUDO</name>